<dbReference type="OrthoDB" id="61042at2759"/>
<organism evidence="5 6">
    <name type="scientific">Triparma retinervis</name>
    <dbReference type="NCBI Taxonomy" id="2557542"/>
    <lineage>
        <taxon>Eukaryota</taxon>
        <taxon>Sar</taxon>
        <taxon>Stramenopiles</taxon>
        <taxon>Ochrophyta</taxon>
        <taxon>Bolidophyceae</taxon>
        <taxon>Parmales</taxon>
        <taxon>Triparmaceae</taxon>
        <taxon>Triparma</taxon>
    </lineage>
</organism>
<evidence type="ECO:0000313" key="6">
    <source>
        <dbReference type="Proteomes" id="UP001165082"/>
    </source>
</evidence>
<dbReference type="EMBL" id="BRXZ01008583">
    <property type="protein sequence ID" value="GMI28331.1"/>
    <property type="molecule type" value="Genomic_DNA"/>
</dbReference>
<sequence length="307" mass="33470">GSEGLQNEQVRDAFLKLASKEKPVVAYLGTATYDLPQFKSNQTRLLAEVGCPVLDVVCSNPGDTTMGDAKEKIGRADVIIVSGGNTLFAVDRWKKLGLDEVLREAAERGAVIGGGSAGAICWFDAGHSDSFDPDSYKGAMLREFGNYPPTKKEDESSDFAGGEAAQWKYIRVPCLGFLPGLVCPHADKVQSNGVLRIVDFEEMLRRHPGETGICIDHYAGIVLDGDEFNILSMEGKPGTVMEDGTCDTERKGRPGCWVKRVKGDGSIETRLVPGKGRVQDWFEQAREINEDPACDSCRKENPTESEF</sequence>
<evidence type="ECO:0000256" key="4">
    <source>
        <dbReference type="ARBA" id="ARBA00022825"/>
    </source>
</evidence>
<dbReference type="PANTHER" id="PTHR20842">
    <property type="entry name" value="PROTEASE S51 ALPHA-ASPARTYL DIPEPTIDASE"/>
    <property type="match status" value="1"/>
</dbReference>
<dbReference type="Gene3D" id="3.40.50.880">
    <property type="match status" value="1"/>
</dbReference>
<protein>
    <submittedName>
        <fullName evidence="5">Uncharacterized protein</fullName>
    </submittedName>
</protein>
<dbReference type="Pfam" id="PF03575">
    <property type="entry name" value="Peptidase_S51"/>
    <property type="match status" value="1"/>
</dbReference>
<dbReference type="InterPro" id="IPR005320">
    <property type="entry name" value="Peptidase_S51"/>
</dbReference>
<dbReference type="PANTHER" id="PTHR20842:SF0">
    <property type="entry name" value="ALPHA-ASPARTYL DIPEPTIDASE"/>
    <property type="match status" value="1"/>
</dbReference>
<proteinExistence type="inferred from homology"/>
<dbReference type="GO" id="GO:0008236">
    <property type="term" value="F:serine-type peptidase activity"/>
    <property type="evidence" value="ECO:0007669"/>
    <property type="project" value="UniProtKB-KW"/>
</dbReference>
<dbReference type="InterPro" id="IPR029062">
    <property type="entry name" value="Class_I_gatase-like"/>
</dbReference>
<feature type="non-terminal residue" evidence="5">
    <location>
        <position position="307"/>
    </location>
</feature>
<gene>
    <name evidence="5" type="ORF">TrRE_jg249</name>
</gene>
<comment type="similarity">
    <text evidence="1">Belongs to the peptidase S51 family.</text>
</comment>
<evidence type="ECO:0000256" key="1">
    <source>
        <dbReference type="ARBA" id="ARBA00006534"/>
    </source>
</evidence>
<reference evidence="5" key="1">
    <citation type="submission" date="2022-07" db="EMBL/GenBank/DDBJ databases">
        <title>Genome analysis of Parmales, a sister group of diatoms, reveals the evolutionary specialization of diatoms from phago-mixotrophs to photoautotrophs.</title>
        <authorList>
            <person name="Ban H."/>
            <person name="Sato S."/>
            <person name="Yoshikawa S."/>
            <person name="Kazumasa Y."/>
            <person name="Nakamura Y."/>
            <person name="Ichinomiya M."/>
            <person name="Saitoh K."/>
            <person name="Sato N."/>
            <person name="Blanc-Mathieu R."/>
            <person name="Endo H."/>
            <person name="Kuwata A."/>
            <person name="Ogata H."/>
        </authorList>
    </citation>
    <scope>NUCLEOTIDE SEQUENCE</scope>
</reference>
<keyword evidence="6" id="KW-1185">Reference proteome</keyword>
<comment type="caution">
    <text evidence="5">The sequence shown here is derived from an EMBL/GenBank/DDBJ whole genome shotgun (WGS) entry which is preliminary data.</text>
</comment>
<dbReference type="SUPFAM" id="SSF52317">
    <property type="entry name" value="Class I glutamine amidotransferase-like"/>
    <property type="match status" value="1"/>
</dbReference>
<keyword evidence="2" id="KW-0645">Protease</keyword>
<dbReference type="Proteomes" id="UP001165082">
    <property type="component" value="Unassembled WGS sequence"/>
</dbReference>
<dbReference type="AlphaFoldDB" id="A0A9W7FYW9"/>
<evidence type="ECO:0000313" key="5">
    <source>
        <dbReference type="EMBL" id="GMI28331.1"/>
    </source>
</evidence>
<keyword evidence="4" id="KW-0720">Serine protease</keyword>
<dbReference type="CDD" id="cd03146">
    <property type="entry name" value="GAT1_Peptidase_E"/>
    <property type="match status" value="1"/>
</dbReference>
<name>A0A9W7FYW9_9STRA</name>
<keyword evidence="3" id="KW-0378">Hydrolase</keyword>
<evidence type="ECO:0000256" key="3">
    <source>
        <dbReference type="ARBA" id="ARBA00022801"/>
    </source>
</evidence>
<evidence type="ECO:0000256" key="2">
    <source>
        <dbReference type="ARBA" id="ARBA00022670"/>
    </source>
</evidence>
<accession>A0A9W7FYW9</accession>
<dbReference type="GO" id="GO:0006508">
    <property type="term" value="P:proteolysis"/>
    <property type="evidence" value="ECO:0007669"/>
    <property type="project" value="UniProtKB-KW"/>
</dbReference>